<sequence length="270" mass="27226">MTWIRIDPAQALLVGVKMIDSALKGNAALDRLGALAGTPGLGAHAAAVESETLGARTRIARFNQDWIDQGTDMLARTNKLLADQRAASMVGTVGSVSAAIIGGLGTLGGAPTSFSPTVMGGFSSYTGSAMPSIASIVGGTTVGGTGPSFGSTTMSINSGAGSGPMALAAVVQKRQEAMRAKLDAASRAGAAGARTSNDLGVQAVVNSQTIKQYWNTIGRIDASQSLILAPSGSRINSSGSVSAGYQSVGSYGSVKIEAPIYRDKYGRGIP</sequence>
<protein>
    <submittedName>
        <fullName evidence="1">Uncharacterized protein</fullName>
    </submittedName>
</protein>
<dbReference type="Proteomes" id="UP001321506">
    <property type="component" value="Unassembled WGS sequence"/>
</dbReference>
<dbReference type="AlphaFoldDB" id="A0AAW6T8J8"/>
<proteinExistence type="predicted"/>
<gene>
    <name evidence="1" type="ORF">QF206_03880</name>
</gene>
<organism evidence="1 2">
    <name type="scientific">Ruicaihuangia caeni</name>
    <dbReference type="NCBI Taxonomy" id="3042517"/>
    <lineage>
        <taxon>Bacteria</taxon>
        <taxon>Bacillati</taxon>
        <taxon>Actinomycetota</taxon>
        <taxon>Actinomycetes</taxon>
        <taxon>Micrococcales</taxon>
        <taxon>Microbacteriaceae</taxon>
        <taxon>Ruicaihuangia</taxon>
    </lineage>
</organism>
<accession>A0AAW6T8J8</accession>
<reference evidence="1 2" key="1">
    <citation type="submission" date="2023-04" db="EMBL/GenBank/DDBJ databases">
        <title>Klugiella caeni sp. nov. isolated from the sludge of biochemical tank.</title>
        <authorList>
            <person name="Geng K."/>
        </authorList>
    </citation>
    <scope>NUCLEOTIDE SEQUENCE [LARGE SCALE GENOMIC DNA]</scope>
    <source>
        <strain evidence="1 2">YN-L-19</strain>
    </source>
</reference>
<name>A0AAW6T8J8_9MICO</name>
<dbReference type="RefSeq" id="WP_281487864.1">
    <property type="nucleotide sequence ID" value="NZ_JASATX010000001.1"/>
</dbReference>
<dbReference type="EMBL" id="JASATX010000001">
    <property type="protein sequence ID" value="MDI2098103.1"/>
    <property type="molecule type" value="Genomic_DNA"/>
</dbReference>
<evidence type="ECO:0000313" key="1">
    <source>
        <dbReference type="EMBL" id="MDI2098103.1"/>
    </source>
</evidence>
<keyword evidence="2" id="KW-1185">Reference proteome</keyword>
<evidence type="ECO:0000313" key="2">
    <source>
        <dbReference type="Proteomes" id="UP001321506"/>
    </source>
</evidence>
<comment type="caution">
    <text evidence="1">The sequence shown here is derived from an EMBL/GenBank/DDBJ whole genome shotgun (WGS) entry which is preliminary data.</text>
</comment>